<dbReference type="AlphaFoldDB" id="A0A8J3IWT5"/>
<dbReference type="GO" id="GO:0006352">
    <property type="term" value="P:DNA-templated transcription initiation"/>
    <property type="evidence" value="ECO:0007669"/>
    <property type="project" value="InterPro"/>
</dbReference>
<evidence type="ECO:0000256" key="1">
    <source>
        <dbReference type="ARBA" id="ARBA00010641"/>
    </source>
</evidence>
<evidence type="ECO:0000256" key="5">
    <source>
        <dbReference type="ARBA" id="ARBA00023163"/>
    </source>
</evidence>
<feature type="domain" description="RNA polymerase sigma-70 region 2" evidence="6">
    <location>
        <begin position="17"/>
        <end position="85"/>
    </location>
</feature>
<evidence type="ECO:0000256" key="4">
    <source>
        <dbReference type="ARBA" id="ARBA00023125"/>
    </source>
</evidence>
<dbReference type="PANTHER" id="PTHR43133:SF57">
    <property type="entry name" value="RNA POLYMERASE SIGMA-70 FACTOR"/>
    <property type="match status" value="1"/>
</dbReference>
<dbReference type="InterPro" id="IPR036388">
    <property type="entry name" value="WH-like_DNA-bd_sf"/>
</dbReference>
<dbReference type="NCBIfam" id="TIGR02937">
    <property type="entry name" value="sigma70-ECF"/>
    <property type="match status" value="1"/>
</dbReference>
<dbReference type="Pfam" id="PF04542">
    <property type="entry name" value="Sigma70_r2"/>
    <property type="match status" value="1"/>
</dbReference>
<protein>
    <recommendedName>
        <fullName evidence="10">RNA polymerase subunit sigma-24</fullName>
    </recommendedName>
</protein>
<evidence type="ECO:0000259" key="7">
    <source>
        <dbReference type="Pfam" id="PF04545"/>
    </source>
</evidence>
<dbReference type="PANTHER" id="PTHR43133">
    <property type="entry name" value="RNA POLYMERASE ECF-TYPE SIGMA FACTO"/>
    <property type="match status" value="1"/>
</dbReference>
<dbReference type="InterPro" id="IPR013324">
    <property type="entry name" value="RNA_pol_sigma_r3/r4-like"/>
</dbReference>
<dbReference type="SUPFAM" id="SSF88946">
    <property type="entry name" value="Sigma2 domain of RNA polymerase sigma factors"/>
    <property type="match status" value="1"/>
</dbReference>
<dbReference type="InterPro" id="IPR014284">
    <property type="entry name" value="RNA_pol_sigma-70_dom"/>
</dbReference>
<sequence>MQQQEPAMLTDLSCDALYQHYAAGIFAYFYKQTASRDDAEDLLLDVFLAAMERNNLESLKEAEQKAWLWSVARNKAADYYRRKTRHPGVKLKQVEETLYVDEAQEPEQITLRREEYADLRATVAQLTELQRDVLQLRFAYGFSCAEIANVLEKKEGAVRMILSRTLKFLRTIYNRRR</sequence>
<evidence type="ECO:0008006" key="10">
    <source>
        <dbReference type="Google" id="ProtNLM"/>
    </source>
</evidence>
<keyword evidence="2" id="KW-0805">Transcription regulation</keyword>
<dbReference type="InterPro" id="IPR039425">
    <property type="entry name" value="RNA_pol_sigma-70-like"/>
</dbReference>
<keyword evidence="5" id="KW-0804">Transcription</keyword>
<keyword evidence="3" id="KW-0731">Sigma factor</keyword>
<evidence type="ECO:0000256" key="2">
    <source>
        <dbReference type="ARBA" id="ARBA00023015"/>
    </source>
</evidence>
<dbReference type="RefSeq" id="WP_236065185.1">
    <property type="nucleotide sequence ID" value="NZ_BNJK01000002.1"/>
</dbReference>
<comment type="similarity">
    <text evidence="1">Belongs to the sigma-70 factor family. ECF subfamily.</text>
</comment>
<organism evidence="8 9">
    <name type="scientific">Reticulibacter mediterranei</name>
    <dbReference type="NCBI Taxonomy" id="2778369"/>
    <lineage>
        <taxon>Bacteria</taxon>
        <taxon>Bacillati</taxon>
        <taxon>Chloroflexota</taxon>
        <taxon>Ktedonobacteria</taxon>
        <taxon>Ktedonobacterales</taxon>
        <taxon>Reticulibacteraceae</taxon>
        <taxon>Reticulibacter</taxon>
    </lineage>
</organism>
<keyword evidence="4" id="KW-0238">DNA-binding</keyword>
<dbReference type="GO" id="GO:0003677">
    <property type="term" value="F:DNA binding"/>
    <property type="evidence" value="ECO:0007669"/>
    <property type="project" value="UniProtKB-KW"/>
</dbReference>
<comment type="caution">
    <text evidence="8">The sequence shown here is derived from an EMBL/GenBank/DDBJ whole genome shotgun (WGS) entry which is preliminary data.</text>
</comment>
<reference evidence="8" key="1">
    <citation type="submission" date="2020-10" db="EMBL/GenBank/DDBJ databases">
        <title>Taxonomic study of unclassified bacteria belonging to the class Ktedonobacteria.</title>
        <authorList>
            <person name="Yabe S."/>
            <person name="Wang C.M."/>
            <person name="Zheng Y."/>
            <person name="Sakai Y."/>
            <person name="Cavaletti L."/>
            <person name="Monciardini P."/>
            <person name="Donadio S."/>
        </authorList>
    </citation>
    <scope>NUCLEOTIDE SEQUENCE</scope>
    <source>
        <strain evidence="8">ID150040</strain>
    </source>
</reference>
<dbReference type="InterPro" id="IPR007630">
    <property type="entry name" value="RNA_pol_sigma70_r4"/>
</dbReference>
<dbReference type="Pfam" id="PF04545">
    <property type="entry name" value="Sigma70_r4"/>
    <property type="match status" value="1"/>
</dbReference>
<proteinExistence type="inferred from homology"/>
<dbReference type="Gene3D" id="1.10.1740.10">
    <property type="match status" value="1"/>
</dbReference>
<feature type="domain" description="RNA polymerase sigma-70 region 4" evidence="7">
    <location>
        <begin position="124"/>
        <end position="170"/>
    </location>
</feature>
<dbReference type="GO" id="GO:0016987">
    <property type="term" value="F:sigma factor activity"/>
    <property type="evidence" value="ECO:0007669"/>
    <property type="project" value="UniProtKB-KW"/>
</dbReference>
<evidence type="ECO:0000256" key="3">
    <source>
        <dbReference type="ARBA" id="ARBA00023082"/>
    </source>
</evidence>
<evidence type="ECO:0000259" key="6">
    <source>
        <dbReference type="Pfam" id="PF04542"/>
    </source>
</evidence>
<gene>
    <name evidence="8" type="ORF">KSF_083280</name>
</gene>
<evidence type="ECO:0000313" key="9">
    <source>
        <dbReference type="Proteomes" id="UP000597444"/>
    </source>
</evidence>
<dbReference type="InterPro" id="IPR013325">
    <property type="entry name" value="RNA_pol_sigma_r2"/>
</dbReference>
<dbReference type="InterPro" id="IPR007627">
    <property type="entry name" value="RNA_pol_sigma70_r2"/>
</dbReference>
<evidence type="ECO:0000313" key="8">
    <source>
        <dbReference type="EMBL" id="GHO98280.1"/>
    </source>
</evidence>
<dbReference type="SUPFAM" id="SSF88659">
    <property type="entry name" value="Sigma3 and sigma4 domains of RNA polymerase sigma factors"/>
    <property type="match status" value="1"/>
</dbReference>
<dbReference type="EMBL" id="BNJK01000002">
    <property type="protein sequence ID" value="GHO98280.1"/>
    <property type="molecule type" value="Genomic_DNA"/>
</dbReference>
<dbReference type="Gene3D" id="1.10.10.10">
    <property type="entry name" value="Winged helix-like DNA-binding domain superfamily/Winged helix DNA-binding domain"/>
    <property type="match status" value="1"/>
</dbReference>
<keyword evidence="9" id="KW-1185">Reference proteome</keyword>
<accession>A0A8J3IWT5</accession>
<dbReference type="Proteomes" id="UP000597444">
    <property type="component" value="Unassembled WGS sequence"/>
</dbReference>
<name>A0A8J3IWT5_9CHLR</name>